<dbReference type="PANTHER" id="PTHR14025:SF20">
    <property type="entry name" value="FANCONI ANEMIA GROUP M PROTEIN"/>
    <property type="match status" value="1"/>
</dbReference>
<dbReference type="EMBL" id="CP031048">
    <property type="protein sequence ID" value="QDZ24855.1"/>
    <property type="molecule type" value="Genomic_DNA"/>
</dbReference>
<comment type="subcellular location">
    <subcellularLocation>
        <location evidence="1">Nucleus</location>
    </subcellularLocation>
</comment>
<keyword evidence="6" id="KW-0067">ATP-binding</keyword>
<dbReference type="GO" id="GO:0009378">
    <property type="term" value="F:four-way junction helicase activity"/>
    <property type="evidence" value="ECO:0007669"/>
    <property type="project" value="TreeGrafter"/>
</dbReference>
<proteinExistence type="inferred from homology"/>
<dbReference type="InterPro" id="IPR011545">
    <property type="entry name" value="DEAD/DEAH_box_helicase_dom"/>
</dbReference>
<evidence type="ECO:0000256" key="6">
    <source>
        <dbReference type="ARBA" id="ARBA00022840"/>
    </source>
</evidence>
<dbReference type="Gene3D" id="3.40.50.300">
    <property type="entry name" value="P-loop containing nucleotide triphosphate hydrolases"/>
    <property type="match status" value="2"/>
</dbReference>
<dbReference type="FunFam" id="3.40.50.300:FF:000861">
    <property type="entry name" value="Fanconi anemia, complementation group M"/>
    <property type="match status" value="1"/>
</dbReference>
<feature type="domain" description="Helicase C-terminal" evidence="10">
    <location>
        <begin position="429"/>
        <end position="604"/>
    </location>
</feature>
<dbReference type="GO" id="GO:0036297">
    <property type="term" value="P:interstrand cross-link repair"/>
    <property type="evidence" value="ECO:0007669"/>
    <property type="project" value="TreeGrafter"/>
</dbReference>
<sequence length="672" mass="73882">MEEEEEDVFEDEAFLLQVDSLVQDYALHRKKAKTSQGEQAVSQAVSHDTGRWTQERPEGEAASGEGGTGGRTLGRVTQECGAVGTATTGTQLDDAEEDVFEDEDFLLQIDSLVQNYSVGKENEGMVRGTPSDAAGGHASEKLDSMGPPIARARSTGQSKAEVQPQPQRGTLPQGFALRAESVGVESAAGVNSVPLDSMAAETWVLPSDPRARPYQSSIACSCLFTNTLVCLPTGLGKTLVAAVVMANYRRWFPDGVVIFTAPTRPLVHQQIDACTKIMRIPKEQTVELTGRRPIEDREREWQKSAIFFATPQVVENDIVRGVCPRKRIVCVVFDECHRAVGKHAYASVARHLRSKGVKHRCLGLSATPGSDRKRLQEVLTNLGISKVEFRAESDPEIKDYVHLRHLEKRIVGASSSKYNGMKYWKGDMKICELRLVLAEHFGNSPNKNVIVFCATRERVHDIVAALSGDPGIKAAAFIGQGSSSLQGKGAKGGKGRGMNQKMQQEVLKQFRKGLINLLVATCVAEEGLDIPEVGLIVCYDASVSPGRNIQRMGRTGRKEEGRVVYLLTKKERDDYDQMEEREKRIHSALSSGFLSLSLSPRMIPHKFQPRPILLEENKKEKKKNAAPPPISNNTNSSPPPPKGMSFDFFFPSSLQKIFIDKNNNVTVTPCNV</sequence>
<keyword evidence="5" id="KW-0347">Helicase</keyword>
<dbReference type="InterPro" id="IPR044749">
    <property type="entry name" value="FANCM_DEXDc"/>
</dbReference>
<evidence type="ECO:0000313" key="11">
    <source>
        <dbReference type="EMBL" id="QDZ24855.1"/>
    </source>
</evidence>
<evidence type="ECO:0000256" key="4">
    <source>
        <dbReference type="ARBA" id="ARBA00022801"/>
    </source>
</evidence>
<evidence type="ECO:0000256" key="7">
    <source>
        <dbReference type="ARBA" id="ARBA00023242"/>
    </source>
</evidence>
<dbReference type="GO" id="GO:0043138">
    <property type="term" value="F:3'-5' DNA helicase activity"/>
    <property type="evidence" value="ECO:0007669"/>
    <property type="project" value="TreeGrafter"/>
</dbReference>
<keyword evidence="12" id="KW-1185">Reference proteome</keyword>
<dbReference type="Pfam" id="PF00271">
    <property type="entry name" value="Helicase_C"/>
    <property type="match status" value="1"/>
</dbReference>
<dbReference type="InterPro" id="IPR001650">
    <property type="entry name" value="Helicase_C-like"/>
</dbReference>
<evidence type="ECO:0000259" key="9">
    <source>
        <dbReference type="PROSITE" id="PS51192"/>
    </source>
</evidence>
<feature type="domain" description="Helicase ATP-binding" evidence="9">
    <location>
        <begin position="218"/>
        <end position="386"/>
    </location>
</feature>
<accession>A0A5B8MYW3</accession>
<dbReference type="AlphaFoldDB" id="A0A5B8MYW3"/>
<keyword evidence="4 11" id="KW-0378">Hydrolase</keyword>
<dbReference type="OrthoDB" id="6513042at2759"/>
<feature type="region of interest" description="Disordered" evidence="8">
    <location>
        <begin position="619"/>
        <end position="644"/>
    </location>
</feature>
<dbReference type="InterPro" id="IPR014001">
    <property type="entry name" value="Helicase_ATP-bd"/>
</dbReference>
<protein>
    <submittedName>
        <fullName evidence="11">P-loop-containing nucleoside triphosphate hydrolase</fullName>
    </submittedName>
</protein>
<dbReference type="GO" id="GO:0000400">
    <property type="term" value="F:four-way junction DNA binding"/>
    <property type="evidence" value="ECO:0007669"/>
    <property type="project" value="TreeGrafter"/>
</dbReference>
<feature type="compositionally biased region" description="Basic and acidic residues" evidence="8">
    <location>
        <begin position="48"/>
        <end position="59"/>
    </location>
</feature>
<dbReference type="PANTHER" id="PTHR14025">
    <property type="entry name" value="FANCONI ANEMIA GROUP M FANCM FAMILY MEMBER"/>
    <property type="match status" value="1"/>
</dbReference>
<dbReference type="GO" id="GO:0016787">
    <property type="term" value="F:hydrolase activity"/>
    <property type="evidence" value="ECO:0007669"/>
    <property type="project" value="UniProtKB-KW"/>
</dbReference>
<dbReference type="STRING" id="1764295.A0A5B8MYW3"/>
<name>A0A5B8MYW3_9CHLO</name>
<feature type="region of interest" description="Disordered" evidence="8">
    <location>
        <begin position="31"/>
        <end position="73"/>
    </location>
</feature>
<gene>
    <name evidence="11" type="ORF">A3770_15p73730</name>
</gene>
<keyword evidence="7" id="KW-0539">Nucleus</keyword>
<dbReference type="Proteomes" id="UP000316726">
    <property type="component" value="Chromosome 15"/>
</dbReference>
<dbReference type="SMART" id="SM00487">
    <property type="entry name" value="DEXDc"/>
    <property type="match status" value="1"/>
</dbReference>
<feature type="region of interest" description="Disordered" evidence="8">
    <location>
        <begin position="122"/>
        <end position="147"/>
    </location>
</feature>
<evidence type="ECO:0000313" key="12">
    <source>
        <dbReference type="Proteomes" id="UP000316726"/>
    </source>
</evidence>
<organism evidence="11 12">
    <name type="scientific">Chloropicon primus</name>
    <dbReference type="NCBI Taxonomy" id="1764295"/>
    <lineage>
        <taxon>Eukaryota</taxon>
        <taxon>Viridiplantae</taxon>
        <taxon>Chlorophyta</taxon>
        <taxon>Chloropicophyceae</taxon>
        <taxon>Chloropicales</taxon>
        <taxon>Chloropicaceae</taxon>
        <taxon>Chloropicon</taxon>
    </lineage>
</organism>
<dbReference type="SUPFAM" id="SSF52540">
    <property type="entry name" value="P-loop containing nucleoside triphosphate hydrolases"/>
    <property type="match status" value="1"/>
</dbReference>
<dbReference type="PROSITE" id="PS51194">
    <property type="entry name" value="HELICASE_CTER"/>
    <property type="match status" value="1"/>
</dbReference>
<comment type="similarity">
    <text evidence="2">Belongs to the DEAD box helicase family. DEAH subfamily. FANCM sub-subfamily.</text>
</comment>
<reference evidence="11 12" key="1">
    <citation type="submission" date="2018-07" db="EMBL/GenBank/DDBJ databases">
        <title>The complete nuclear genome of the prasinophyte Chloropicon primus (CCMP1205).</title>
        <authorList>
            <person name="Pombert J.-F."/>
            <person name="Otis C."/>
            <person name="Turmel M."/>
            <person name="Lemieux C."/>
        </authorList>
    </citation>
    <scope>NUCLEOTIDE SEQUENCE [LARGE SCALE GENOMIC DNA]</scope>
    <source>
        <strain evidence="11 12">CCMP1205</strain>
    </source>
</reference>
<dbReference type="GO" id="GO:0005524">
    <property type="term" value="F:ATP binding"/>
    <property type="evidence" value="ECO:0007669"/>
    <property type="project" value="UniProtKB-KW"/>
</dbReference>
<keyword evidence="3" id="KW-0547">Nucleotide-binding</keyword>
<feature type="compositionally biased region" description="Polar residues" evidence="8">
    <location>
        <begin position="34"/>
        <end position="46"/>
    </location>
</feature>
<evidence type="ECO:0000256" key="1">
    <source>
        <dbReference type="ARBA" id="ARBA00004123"/>
    </source>
</evidence>
<evidence type="ECO:0000256" key="2">
    <source>
        <dbReference type="ARBA" id="ARBA00009889"/>
    </source>
</evidence>
<evidence type="ECO:0000256" key="5">
    <source>
        <dbReference type="ARBA" id="ARBA00022806"/>
    </source>
</evidence>
<dbReference type="CDD" id="cd18033">
    <property type="entry name" value="DEXDc_FANCM"/>
    <property type="match status" value="1"/>
</dbReference>
<evidence type="ECO:0000259" key="10">
    <source>
        <dbReference type="PROSITE" id="PS51194"/>
    </source>
</evidence>
<dbReference type="SMART" id="SM00490">
    <property type="entry name" value="HELICc"/>
    <property type="match status" value="1"/>
</dbReference>
<evidence type="ECO:0000256" key="3">
    <source>
        <dbReference type="ARBA" id="ARBA00022741"/>
    </source>
</evidence>
<evidence type="ECO:0000256" key="8">
    <source>
        <dbReference type="SAM" id="MobiDB-lite"/>
    </source>
</evidence>
<dbReference type="InterPro" id="IPR027417">
    <property type="entry name" value="P-loop_NTPase"/>
</dbReference>
<dbReference type="GO" id="GO:0045003">
    <property type="term" value="P:double-strand break repair via synthesis-dependent strand annealing"/>
    <property type="evidence" value="ECO:0007669"/>
    <property type="project" value="TreeGrafter"/>
</dbReference>
<dbReference type="Pfam" id="PF00270">
    <property type="entry name" value="DEAD"/>
    <property type="match status" value="1"/>
</dbReference>
<dbReference type="PROSITE" id="PS51192">
    <property type="entry name" value="HELICASE_ATP_BIND_1"/>
    <property type="match status" value="1"/>
</dbReference>
<dbReference type="GO" id="GO:0005634">
    <property type="term" value="C:nucleus"/>
    <property type="evidence" value="ECO:0007669"/>
    <property type="project" value="UniProtKB-SubCell"/>
</dbReference>